<keyword evidence="8" id="KW-1185">Reference proteome</keyword>
<protein>
    <recommendedName>
        <fullName evidence="6">RING-type domain-containing protein</fullName>
    </recommendedName>
</protein>
<feature type="compositionally biased region" description="Pro residues" evidence="5">
    <location>
        <begin position="807"/>
        <end position="822"/>
    </location>
</feature>
<dbReference type="InterPro" id="IPR013083">
    <property type="entry name" value="Znf_RING/FYVE/PHD"/>
</dbReference>
<evidence type="ECO:0000259" key="6">
    <source>
        <dbReference type="PROSITE" id="PS50089"/>
    </source>
</evidence>
<comment type="caution">
    <text evidence="7">The sequence shown here is derived from an EMBL/GenBank/DDBJ whole genome shotgun (WGS) entry which is preliminary data.</text>
</comment>
<dbReference type="Proteomes" id="UP000298327">
    <property type="component" value="Unassembled WGS sequence"/>
</dbReference>
<evidence type="ECO:0000256" key="4">
    <source>
        <dbReference type="PROSITE-ProRule" id="PRU00175"/>
    </source>
</evidence>
<keyword evidence="3" id="KW-0862">Zinc</keyword>
<feature type="region of interest" description="Disordered" evidence="5">
    <location>
        <begin position="765"/>
        <end position="879"/>
    </location>
</feature>
<dbReference type="AlphaFoldDB" id="A0A4Y9ZDH6"/>
<dbReference type="SUPFAM" id="SSF57850">
    <property type="entry name" value="RING/U-box"/>
    <property type="match status" value="1"/>
</dbReference>
<feature type="compositionally biased region" description="Pro residues" evidence="5">
    <location>
        <begin position="223"/>
        <end position="239"/>
    </location>
</feature>
<feature type="compositionally biased region" description="Basic and acidic residues" evidence="5">
    <location>
        <begin position="304"/>
        <end position="318"/>
    </location>
</feature>
<feature type="compositionally biased region" description="Pro residues" evidence="5">
    <location>
        <begin position="713"/>
        <end position="731"/>
    </location>
</feature>
<dbReference type="OrthoDB" id="8062037at2759"/>
<gene>
    <name evidence="7" type="ORF">EVG20_g386</name>
</gene>
<evidence type="ECO:0000256" key="5">
    <source>
        <dbReference type="SAM" id="MobiDB-lite"/>
    </source>
</evidence>
<feature type="compositionally biased region" description="Polar residues" evidence="5">
    <location>
        <begin position="25"/>
        <end position="42"/>
    </location>
</feature>
<feature type="compositionally biased region" description="Low complexity" evidence="5">
    <location>
        <begin position="288"/>
        <end position="303"/>
    </location>
</feature>
<keyword evidence="1" id="KW-0479">Metal-binding</keyword>
<feature type="compositionally biased region" description="Low complexity" evidence="5">
    <location>
        <begin position="354"/>
        <end position="364"/>
    </location>
</feature>
<dbReference type="Pfam" id="PF13639">
    <property type="entry name" value="zf-RING_2"/>
    <property type="match status" value="1"/>
</dbReference>
<organism evidence="7 8">
    <name type="scientific">Dentipellis fragilis</name>
    <dbReference type="NCBI Taxonomy" id="205917"/>
    <lineage>
        <taxon>Eukaryota</taxon>
        <taxon>Fungi</taxon>
        <taxon>Dikarya</taxon>
        <taxon>Basidiomycota</taxon>
        <taxon>Agaricomycotina</taxon>
        <taxon>Agaricomycetes</taxon>
        <taxon>Russulales</taxon>
        <taxon>Hericiaceae</taxon>
        <taxon>Dentipellis</taxon>
    </lineage>
</organism>
<proteinExistence type="predicted"/>
<evidence type="ECO:0000256" key="1">
    <source>
        <dbReference type="ARBA" id="ARBA00022723"/>
    </source>
</evidence>
<dbReference type="SMART" id="SM00184">
    <property type="entry name" value="RING"/>
    <property type="match status" value="1"/>
</dbReference>
<feature type="compositionally biased region" description="Low complexity" evidence="5">
    <location>
        <begin position="651"/>
        <end position="660"/>
    </location>
</feature>
<dbReference type="PROSITE" id="PS50089">
    <property type="entry name" value="ZF_RING_2"/>
    <property type="match status" value="1"/>
</dbReference>
<name>A0A4Y9ZDH6_9AGAM</name>
<keyword evidence="2 4" id="KW-0863">Zinc-finger</keyword>
<dbReference type="PANTHER" id="PTHR15710">
    <property type="entry name" value="E3 UBIQUITIN-PROTEIN LIGASE PRAJA"/>
    <property type="match status" value="1"/>
</dbReference>
<feature type="region of interest" description="Disordered" evidence="5">
    <location>
        <begin position="288"/>
        <end position="380"/>
    </location>
</feature>
<feature type="region of interest" description="Disordered" evidence="5">
    <location>
        <begin position="1"/>
        <end position="271"/>
    </location>
</feature>
<sequence>MESNNNGNADARSGFSFHNLIRGILQQSAHPQPTNTTNQDSSAHPPPLANPWDDIDRDSDVDMPPLASSHDEHDALSDTSIPDMIPAFPMQPHSDTQRAAVSPSQEQPTSPARASYAQEYNLAHQLEPIPSGSRPADHDARSTSSMPDLMSVSDSSEDESERDARDVEMHLGVVADDGDSEWTDESIPHLEGALRADRRHVAVEEVPDPEDAVPHTEPDHSPAPEPQPRPSPPPRPQGPRLPNFGQFFGPQFVPMNPGSGGGQGHGQQPTLPNFADFIAASLAPNAANAAHPGQQTGAAPQAAAHDHEDAHPHADQHNHQHQHPPQAPDFPLPGNGALGPMITLSFEVFPGAPPAAGQGDQAPAPGQPPPGMPIGATAEFNGGPPVPVSAADLFALLGLPIPPRAPNQNVPPADGEPVDDSGADGQPGENPVPNGPTQQDYFRGILQFIAGLVNAVHPEPERDDPDRARRLIAGLDPVSEGLVQRIERVAKLEGDDANGAGCAICWEPLLEDDEDTTEVPLEWTQGEDADGDVVMDGPTSDLPSTSASGDAPAASADPAGQPKEADAEAKEPGPPLPKIVALPCSHIFHSACLIPWFSRPRQTTCPTCRFNIDPEGLTRSIRPLPRRAARPAGTAPQPQPQPQPQPPQPQQQPQQGQPRFAGPPPFHFFFEQLPTHVHGPAPAPAPQPAEQGVPPVPTSVPAGSAEQNQTRLPQPPTQGPPPAPGNAPPQTLPQFPRAGQAFVPLVFGGQGALFALSTLFAVPGMQGGQPMQGGPQPQPQPQPHPQAQQAEAQDQPQPQQPQTAPNAPHPPTPADGPIPFNFPPAFAFRPLNMPPVPPRGPSPATNPNPNSNPREKRPWAPPPAPGPSLRQRVEARERDAGLRCDDVTCGIGPSDEDPVPELLPGVGKMIHVRPHQHEDGAVCAHKFHPACLVVSERVAGWGQELEDDKEKMGEGEEAEVEVSCPVCRAVGVIPREEWEEGARASA</sequence>
<feature type="compositionally biased region" description="Basic and acidic residues" evidence="5">
    <location>
        <begin position="186"/>
        <end position="203"/>
    </location>
</feature>
<evidence type="ECO:0000313" key="7">
    <source>
        <dbReference type="EMBL" id="TFY72632.1"/>
    </source>
</evidence>
<feature type="region of interest" description="Disordered" evidence="5">
    <location>
        <begin position="404"/>
        <end position="439"/>
    </location>
</feature>
<accession>A0A4Y9ZDH6</accession>
<dbReference type="EMBL" id="SEOQ01000009">
    <property type="protein sequence ID" value="TFY72632.1"/>
    <property type="molecule type" value="Genomic_DNA"/>
</dbReference>
<feature type="compositionally biased region" description="Basic and acidic residues" evidence="5">
    <location>
        <begin position="212"/>
        <end position="222"/>
    </location>
</feature>
<feature type="compositionally biased region" description="Pro residues" evidence="5">
    <location>
        <begin position="832"/>
        <end position="846"/>
    </location>
</feature>
<feature type="compositionally biased region" description="Low complexity" evidence="5">
    <location>
        <begin position="785"/>
        <end position="806"/>
    </location>
</feature>
<feature type="domain" description="RING-type" evidence="6">
    <location>
        <begin position="577"/>
        <end position="609"/>
    </location>
</feature>
<dbReference type="STRING" id="205917.A0A4Y9ZDH6"/>
<evidence type="ECO:0000256" key="3">
    <source>
        <dbReference type="ARBA" id="ARBA00022833"/>
    </source>
</evidence>
<feature type="region of interest" description="Disordered" evidence="5">
    <location>
        <begin position="522"/>
        <end position="574"/>
    </location>
</feature>
<feature type="compositionally biased region" description="Low complexity" evidence="5">
    <location>
        <begin position="547"/>
        <end position="560"/>
    </location>
</feature>
<dbReference type="InterPro" id="IPR001841">
    <property type="entry name" value="Znf_RING"/>
</dbReference>
<evidence type="ECO:0000313" key="8">
    <source>
        <dbReference type="Proteomes" id="UP000298327"/>
    </source>
</evidence>
<feature type="compositionally biased region" description="Pro residues" evidence="5">
    <location>
        <begin position="637"/>
        <end position="650"/>
    </location>
</feature>
<feature type="region of interest" description="Disordered" evidence="5">
    <location>
        <begin position="606"/>
        <end position="735"/>
    </location>
</feature>
<feature type="compositionally biased region" description="Polar residues" evidence="5">
    <location>
        <begin position="93"/>
        <end position="112"/>
    </location>
</feature>
<dbReference type="Gene3D" id="3.30.40.10">
    <property type="entry name" value="Zinc/RING finger domain, C3HC4 (zinc finger)"/>
    <property type="match status" value="1"/>
</dbReference>
<reference evidence="7 8" key="1">
    <citation type="submission" date="2019-02" db="EMBL/GenBank/DDBJ databases">
        <title>Genome sequencing of the rare red list fungi Dentipellis fragilis.</title>
        <authorList>
            <person name="Buettner E."/>
            <person name="Kellner H."/>
        </authorList>
    </citation>
    <scope>NUCLEOTIDE SEQUENCE [LARGE SCALE GENOMIC DNA]</scope>
    <source>
        <strain evidence="7 8">DSM 105465</strain>
    </source>
</reference>
<dbReference type="GO" id="GO:0008270">
    <property type="term" value="F:zinc ion binding"/>
    <property type="evidence" value="ECO:0007669"/>
    <property type="project" value="UniProtKB-KW"/>
</dbReference>
<evidence type="ECO:0000256" key="2">
    <source>
        <dbReference type="ARBA" id="ARBA00022771"/>
    </source>
</evidence>